<evidence type="ECO:0000313" key="2">
    <source>
        <dbReference type="Proteomes" id="UP000247345"/>
    </source>
</evidence>
<dbReference type="Proteomes" id="UP000247345">
    <property type="component" value="Unassembled WGS sequence"/>
</dbReference>
<dbReference type="RefSeq" id="WP_105048532.1">
    <property type="nucleotide sequence ID" value="NZ_CP150661.1"/>
</dbReference>
<dbReference type="CDD" id="cd14728">
    <property type="entry name" value="Ere-like"/>
    <property type="match status" value="1"/>
</dbReference>
<evidence type="ECO:0008006" key="3">
    <source>
        <dbReference type="Google" id="ProtNLM"/>
    </source>
</evidence>
<accession>A0A2P6CD85</accession>
<dbReference type="SUPFAM" id="SSF159501">
    <property type="entry name" value="EreA/ChaN-like"/>
    <property type="match status" value="1"/>
</dbReference>
<protein>
    <recommendedName>
        <fullName evidence="3">Erythromycin esterase</fullName>
    </recommendedName>
</protein>
<dbReference type="Gene3D" id="3.30.1870.10">
    <property type="entry name" value="EreA-like, domain 2"/>
    <property type="match status" value="1"/>
</dbReference>
<dbReference type="EMBL" id="MSCK01000001">
    <property type="protein sequence ID" value="PQJ72867.1"/>
    <property type="molecule type" value="Genomic_DNA"/>
</dbReference>
<dbReference type="Gene3D" id="1.20.1440.30">
    <property type="entry name" value="Biosynthetic Protein domain"/>
    <property type="match status" value="1"/>
</dbReference>
<evidence type="ECO:0000313" key="1">
    <source>
        <dbReference type="EMBL" id="PQJ72867.1"/>
    </source>
</evidence>
<keyword evidence="2" id="KW-1185">Reference proteome</keyword>
<dbReference type="InterPro" id="IPR007815">
    <property type="entry name" value="Emycin_Estase"/>
</dbReference>
<dbReference type="Pfam" id="PF13715">
    <property type="entry name" value="CarbopepD_reg_2"/>
    <property type="match status" value="1"/>
</dbReference>
<dbReference type="AlphaFoldDB" id="A0A2P6CD85"/>
<name>A0A2P6CD85_9FLAO</name>
<comment type="caution">
    <text evidence="1">The sequence shown here is derived from an EMBL/GenBank/DDBJ whole genome shotgun (WGS) entry which is preliminary data.</text>
</comment>
<dbReference type="PANTHER" id="PTHR31299">
    <property type="entry name" value="ESTERASE, PUTATIVE (AFU_ORTHOLOGUE AFUA_1G05850)-RELATED"/>
    <property type="match status" value="1"/>
</dbReference>
<reference evidence="1 2" key="1">
    <citation type="submission" date="2016-12" db="EMBL/GenBank/DDBJ databases">
        <title>Trade-off between light-utilization and light-protection in marine flavobacteria.</title>
        <authorList>
            <person name="Kumagai Y."/>
            <person name="Yoshizawa S."/>
            <person name="Kogure K."/>
            <person name="Iwasaki W."/>
        </authorList>
    </citation>
    <scope>NUCLEOTIDE SEQUENCE [LARGE SCALE GENOMIC DNA]</scope>
    <source>
        <strain evidence="1 2">KCTC 12100</strain>
    </source>
</reference>
<dbReference type="Gene3D" id="3.40.1660.10">
    <property type="entry name" value="EreA-like (biosynthetic domain)"/>
    <property type="match status" value="1"/>
</dbReference>
<sequence>MKKLILTCFLLFVNFIQSQELRTIELLQPKSKELNDLSFLKDELKEKQIVMLGEQTHMYGNIFEMKARVVEYLHKELGFTTIAMESSMYDIWKMNKRGFKSKDFNNAIWGVWSNTLEFQRVVNYIDKNNLKVIGFDSQVNNTSQFVEDFYDYCESQNITLKLDEDDFGIIIEGVLENVTVEEDDIKYKIYEKELNRIITQIKKLEDNDTNYYWKQFTKSLLACSQDAYYNKEEILTTDFGNKNYNIRDKQMADNLLSYINKNPNEKIICWADNIHTINDNSSIKKPIAKEFISMGSYIKKELKDKSYSLATIHANDSLLDLGTKKWHATPIKKSSFEYELSNLNKPYLFVTSNQKEMQSIKETRLLNFVDFTNARLDQLHDGYIYFKNATLPKLEIPIDSVNVSNKQQDLGKKIEQIEIGKNVILKGQLIDKESKEPIPFATIILKNEEIYRVADENGFYQLPIKKTMMENASVEISSMGFETRTIRLKELKDKTYFNQKFQTLNEVVITSFLSPKTVLKKAILNKKINHPTKPFNFYRYGKVLINKNDINELDLELITKDYDYGYLSPYVITQRVEQIKWNNNNNPKKYKYSSEFFSYRQNAIRYANILHKRKYKKFNLKFVKSDNPIDETTYIISFQTERNKWNYTNKPYPTEYSGRIYIDKKTFAIVKVVENWKTTLKSEEIEKHFKGYESYKRFIKAKQIIIKEENTCTYSDIYNDGKYYATKYFNRSYEEIQNIDDKIENRVLEMDSDLYDFELNNVEEIEYEFRKMEQTVLNRVEYDKTFWNSFYERKKKEKSK</sequence>
<dbReference type="InterPro" id="IPR008969">
    <property type="entry name" value="CarboxyPept-like_regulatory"/>
</dbReference>
<dbReference type="PANTHER" id="PTHR31299:SF0">
    <property type="entry name" value="ESTERASE, PUTATIVE (AFU_ORTHOLOGUE AFUA_1G05850)-RELATED"/>
    <property type="match status" value="1"/>
</dbReference>
<dbReference type="SUPFAM" id="SSF49464">
    <property type="entry name" value="Carboxypeptidase regulatory domain-like"/>
    <property type="match status" value="1"/>
</dbReference>
<dbReference type="OrthoDB" id="9810066at2"/>
<gene>
    <name evidence="1" type="ORF">BTO14_06150</name>
</gene>
<dbReference type="GO" id="GO:0046677">
    <property type="term" value="P:response to antibiotic"/>
    <property type="evidence" value="ECO:0007669"/>
    <property type="project" value="InterPro"/>
</dbReference>
<dbReference type="InterPro" id="IPR052036">
    <property type="entry name" value="Hydrolase/PRTase-associated"/>
</dbReference>
<dbReference type="Pfam" id="PF05139">
    <property type="entry name" value="Erythro_esteras"/>
    <property type="match status" value="1"/>
</dbReference>
<organism evidence="1 2">
    <name type="scientific">Polaribacter butkevichii</name>
    <dbReference type="NCBI Taxonomy" id="218490"/>
    <lineage>
        <taxon>Bacteria</taxon>
        <taxon>Pseudomonadati</taxon>
        <taxon>Bacteroidota</taxon>
        <taxon>Flavobacteriia</taxon>
        <taxon>Flavobacteriales</taxon>
        <taxon>Flavobacteriaceae</taxon>
    </lineage>
</organism>
<proteinExistence type="predicted"/>